<evidence type="ECO:0000256" key="3">
    <source>
        <dbReference type="ARBA" id="ARBA00035294"/>
    </source>
</evidence>
<dbReference type="AlphaFoldDB" id="A0A0D8I6E9"/>
<sequence>MNKYELLCIFAPNTEEEKRTQLLDKFKGIVETDGEVENIDEWGLRKLAYEIDKVKEGYYVLVNFATNPDVPKELDRNLKIADEVIRHMIIRIEE</sequence>
<accession>A0A0D8I6E9</accession>
<dbReference type="KEGG" id="cace:CACET_c00290"/>
<evidence type="ECO:0000256" key="4">
    <source>
        <dbReference type="HAMAP-Rule" id="MF_00360"/>
    </source>
</evidence>
<dbReference type="RefSeq" id="WP_044826334.1">
    <property type="nucleotide sequence ID" value="NZ_CP009687.1"/>
</dbReference>
<evidence type="ECO:0000256" key="1">
    <source>
        <dbReference type="ARBA" id="ARBA00009512"/>
    </source>
</evidence>
<comment type="function">
    <text evidence="2 4">Binds together with bS18 to 16S ribosomal RNA.</text>
</comment>
<dbReference type="GO" id="GO:0003735">
    <property type="term" value="F:structural constituent of ribosome"/>
    <property type="evidence" value="ECO:0007669"/>
    <property type="project" value="InterPro"/>
</dbReference>
<dbReference type="InterPro" id="IPR000529">
    <property type="entry name" value="Ribosomal_bS6"/>
</dbReference>
<dbReference type="GO" id="GO:0005737">
    <property type="term" value="C:cytoplasm"/>
    <property type="evidence" value="ECO:0007669"/>
    <property type="project" value="UniProtKB-ARBA"/>
</dbReference>
<evidence type="ECO:0000313" key="5">
    <source>
        <dbReference type="EMBL" id="AKL93550.1"/>
    </source>
</evidence>
<proteinExistence type="inferred from homology"/>
<dbReference type="HAMAP" id="MF_00360">
    <property type="entry name" value="Ribosomal_bS6"/>
    <property type="match status" value="1"/>
</dbReference>
<dbReference type="Pfam" id="PF01250">
    <property type="entry name" value="Ribosomal_S6"/>
    <property type="match status" value="1"/>
</dbReference>
<dbReference type="InterPro" id="IPR020814">
    <property type="entry name" value="Ribosomal_S6_plastid/chlpt"/>
</dbReference>
<name>A0A0D8I6E9_9CLOT</name>
<dbReference type="GO" id="GO:0005840">
    <property type="term" value="C:ribosome"/>
    <property type="evidence" value="ECO:0007669"/>
    <property type="project" value="UniProtKB-KW"/>
</dbReference>
<protein>
    <recommendedName>
        <fullName evidence="3 4">Small ribosomal subunit protein bS6</fullName>
    </recommendedName>
</protein>
<dbReference type="CDD" id="cd00473">
    <property type="entry name" value="bS6"/>
    <property type="match status" value="1"/>
</dbReference>
<dbReference type="Proteomes" id="UP000035704">
    <property type="component" value="Chromosome"/>
</dbReference>
<dbReference type="SUPFAM" id="SSF54995">
    <property type="entry name" value="Ribosomal protein S6"/>
    <property type="match status" value="1"/>
</dbReference>
<comment type="similarity">
    <text evidence="1 4">Belongs to the bacterial ribosomal protein bS6 family.</text>
</comment>
<dbReference type="EMBL" id="CP009687">
    <property type="protein sequence ID" value="AKL93550.1"/>
    <property type="molecule type" value="Genomic_DNA"/>
</dbReference>
<dbReference type="InterPro" id="IPR035980">
    <property type="entry name" value="Ribosomal_bS6_sf"/>
</dbReference>
<dbReference type="PANTHER" id="PTHR21011">
    <property type="entry name" value="MITOCHONDRIAL 28S RIBOSOMAL PROTEIN S6"/>
    <property type="match status" value="1"/>
</dbReference>
<dbReference type="OrthoDB" id="9812702at2"/>
<reference evidence="5 6" key="1">
    <citation type="submission" date="2014-10" db="EMBL/GenBank/DDBJ databases">
        <title>Genome sequence of Clostridium aceticum DSM 1496.</title>
        <authorList>
            <person name="Poehlein A."/>
            <person name="Schiel-Bengelsdorf B."/>
            <person name="Gottschalk G."/>
            <person name="Duerre P."/>
            <person name="Daniel R."/>
        </authorList>
    </citation>
    <scope>NUCLEOTIDE SEQUENCE [LARGE SCALE GENOMIC DNA]</scope>
    <source>
        <strain evidence="5 6">DSM 1496</strain>
    </source>
</reference>
<evidence type="ECO:0000256" key="2">
    <source>
        <dbReference type="ARBA" id="ARBA00035104"/>
    </source>
</evidence>
<keyword evidence="6" id="KW-1185">Reference proteome</keyword>
<dbReference type="GO" id="GO:0006412">
    <property type="term" value="P:translation"/>
    <property type="evidence" value="ECO:0007669"/>
    <property type="project" value="UniProtKB-UniRule"/>
</dbReference>
<keyword evidence="4" id="KW-0699">rRNA-binding</keyword>
<organism evidence="5 6">
    <name type="scientific">Clostridium aceticum</name>
    <dbReference type="NCBI Taxonomy" id="84022"/>
    <lineage>
        <taxon>Bacteria</taxon>
        <taxon>Bacillati</taxon>
        <taxon>Bacillota</taxon>
        <taxon>Clostridia</taxon>
        <taxon>Eubacteriales</taxon>
        <taxon>Clostridiaceae</taxon>
        <taxon>Clostridium</taxon>
    </lineage>
</organism>
<evidence type="ECO:0000313" key="6">
    <source>
        <dbReference type="Proteomes" id="UP000035704"/>
    </source>
</evidence>
<keyword evidence="4" id="KW-0694">RNA-binding</keyword>
<dbReference type="NCBIfam" id="TIGR00166">
    <property type="entry name" value="S6"/>
    <property type="match status" value="1"/>
</dbReference>
<dbReference type="PANTHER" id="PTHR21011:SF1">
    <property type="entry name" value="SMALL RIBOSOMAL SUBUNIT PROTEIN BS6M"/>
    <property type="match status" value="1"/>
</dbReference>
<dbReference type="PATRIC" id="fig|84022.5.peg.2251"/>
<dbReference type="GO" id="GO:0070181">
    <property type="term" value="F:small ribosomal subunit rRNA binding"/>
    <property type="evidence" value="ECO:0007669"/>
    <property type="project" value="TreeGrafter"/>
</dbReference>
<keyword evidence="4 5" id="KW-0689">Ribosomal protein</keyword>
<dbReference type="Gene3D" id="3.30.70.60">
    <property type="match status" value="1"/>
</dbReference>
<dbReference type="InterPro" id="IPR014717">
    <property type="entry name" value="Transl_elong_EF1B/ribsomal_bS6"/>
</dbReference>
<dbReference type="GO" id="GO:1990904">
    <property type="term" value="C:ribonucleoprotein complex"/>
    <property type="evidence" value="ECO:0007669"/>
    <property type="project" value="UniProtKB-KW"/>
</dbReference>
<dbReference type="STRING" id="84022.CACET_c00290"/>
<gene>
    <name evidence="4 5" type="primary">rpsF</name>
    <name evidence="5" type="ORF">CACET_c00290</name>
</gene>
<keyword evidence="4" id="KW-0687">Ribonucleoprotein</keyword>